<dbReference type="SUPFAM" id="SSF50998">
    <property type="entry name" value="Quinoprotein alcohol dehydrogenase-like"/>
    <property type="match status" value="1"/>
</dbReference>
<dbReference type="Proteomes" id="UP000314982">
    <property type="component" value="Unassembled WGS sequence"/>
</dbReference>
<evidence type="ECO:0000313" key="2">
    <source>
        <dbReference type="Proteomes" id="UP000314982"/>
    </source>
</evidence>
<dbReference type="SMART" id="SM00320">
    <property type="entry name" value="WD40"/>
    <property type="match status" value="3"/>
</dbReference>
<dbReference type="InterPro" id="IPR001680">
    <property type="entry name" value="WD40_rpt"/>
</dbReference>
<dbReference type="InterPro" id="IPR015943">
    <property type="entry name" value="WD40/YVTN_repeat-like_dom_sf"/>
</dbReference>
<dbReference type="GeneTree" id="ENSGT00940000169565"/>
<accession>A0A4W5JTB8</accession>
<organism evidence="1 2">
    <name type="scientific">Hucho hucho</name>
    <name type="common">huchen</name>
    <dbReference type="NCBI Taxonomy" id="62062"/>
    <lineage>
        <taxon>Eukaryota</taxon>
        <taxon>Metazoa</taxon>
        <taxon>Chordata</taxon>
        <taxon>Craniata</taxon>
        <taxon>Vertebrata</taxon>
        <taxon>Euteleostomi</taxon>
        <taxon>Actinopterygii</taxon>
        <taxon>Neopterygii</taxon>
        <taxon>Teleostei</taxon>
        <taxon>Protacanthopterygii</taxon>
        <taxon>Salmoniformes</taxon>
        <taxon>Salmonidae</taxon>
        <taxon>Salmoninae</taxon>
        <taxon>Hucho</taxon>
    </lineage>
</organism>
<protein>
    <submittedName>
        <fullName evidence="1">Uncharacterized protein</fullName>
    </submittedName>
</protein>
<sequence length="189" mass="20229">MMGKGGKGVHVIRWLNNEQHTQTETSKLVSTFPSEPTCLVVSPGGGVMAVGTGQGTLHLVDTETGQEVRSLVSSCDGISGCVFLREGLMGTTSFDGRIELWDVENGCRTALIDGHSNRITGSDVSADRKHLATVSLDFSLKVSHFKTMPVALITTSLIHLNVNVINAILHRCGHLQRAVWSQPSPALAL</sequence>
<evidence type="ECO:0000313" key="1">
    <source>
        <dbReference type="Ensembl" id="ENSHHUP00000008203.1"/>
    </source>
</evidence>
<dbReference type="GO" id="GO:0070034">
    <property type="term" value="F:telomerase RNA binding"/>
    <property type="evidence" value="ECO:0007669"/>
    <property type="project" value="TreeGrafter"/>
</dbReference>
<reference evidence="1" key="3">
    <citation type="submission" date="2025-09" db="UniProtKB">
        <authorList>
            <consortium name="Ensembl"/>
        </authorList>
    </citation>
    <scope>IDENTIFICATION</scope>
</reference>
<proteinExistence type="predicted"/>
<dbReference type="AlphaFoldDB" id="A0A4W5JTB8"/>
<dbReference type="PANTHER" id="PTHR44791:SF1">
    <property type="entry name" value="TELOMERASE PROTEIN COMPONENT 1"/>
    <property type="match status" value="1"/>
</dbReference>
<reference evidence="1" key="2">
    <citation type="submission" date="2025-08" db="UniProtKB">
        <authorList>
            <consortium name="Ensembl"/>
        </authorList>
    </citation>
    <scope>IDENTIFICATION</scope>
</reference>
<dbReference type="Ensembl" id="ENSHHUT00000008449.1">
    <property type="protein sequence ID" value="ENSHHUP00000008203.1"/>
    <property type="gene ID" value="ENSHHUG00000005031.1"/>
</dbReference>
<dbReference type="InterPro" id="IPR011047">
    <property type="entry name" value="Quinoprotein_ADH-like_sf"/>
</dbReference>
<dbReference type="GO" id="GO:0005697">
    <property type="term" value="C:telomerase holoenzyme complex"/>
    <property type="evidence" value="ECO:0007669"/>
    <property type="project" value="TreeGrafter"/>
</dbReference>
<keyword evidence="2" id="KW-1185">Reference proteome</keyword>
<dbReference type="GO" id="GO:0000722">
    <property type="term" value="P:telomere maintenance via recombination"/>
    <property type="evidence" value="ECO:0007669"/>
    <property type="project" value="TreeGrafter"/>
</dbReference>
<dbReference type="Gene3D" id="2.130.10.10">
    <property type="entry name" value="YVTN repeat-like/Quinoprotein amine dehydrogenase"/>
    <property type="match status" value="1"/>
</dbReference>
<name>A0A4W5JTB8_9TELE</name>
<dbReference type="Pfam" id="PF00400">
    <property type="entry name" value="WD40"/>
    <property type="match status" value="1"/>
</dbReference>
<dbReference type="InterPro" id="IPR052652">
    <property type="entry name" value="Telomerase_Complex_Comp"/>
</dbReference>
<dbReference type="GO" id="GO:0003720">
    <property type="term" value="F:telomerase activity"/>
    <property type="evidence" value="ECO:0007669"/>
    <property type="project" value="TreeGrafter"/>
</dbReference>
<dbReference type="PANTHER" id="PTHR44791">
    <property type="entry name" value="TELOMERASE PROTEIN COMPONENT 1 TEP1"/>
    <property type="match status" value="1"/>
</dbReference>
<reference evidence="2" key="1">
    <citation type="submission" date="2018-06" db="EMBL/GenBank/DDBJ databases">
        <title>Genome assembly of Danube salmon.</title>
        <authorList>
            <person name="Macqueen D.J."/>
            <person name="Gundappa M.K."/>
        </authorList>
    </citation>
    <scope>NUCLEOTIDE SEQUENCE [LARGE SCALE GENOMIC DNA]</scope>
</reference>